<evidence type="ECO:0000256" key="3">
    <source>
        <dbReference type="ARBA" id="ARBA00022806"/>
    </source>
</evidence>
<keyword evidence="2" id="KW-0378">Hydrolase</keyword>
<reference evidence="7 8" key="1">
    <citation type="submission" date="2020-08" db="EMBL/GenBank/DDBJ databases">
        <title>Genome public.</title>
        <authorList>
            <person name="Liu C."/>
            <person name="Sun Q."/>
        </authorList>
    </citation>
    <scope>NUCLEOTIDE SEQUENCE [LARGE SCALE GENOMIC DNA]</scope>
    <source>
        <strain evidence="7 8">BX4</strain>
    </source>
</reference>
<dbReference type="Gene3D" id="3.40.50.300">
    <property type="entry name" value="P-loop containing nucleotide triphosphate hydrolases"/>
    <property type="match status" value="3"/>
</dbReference>
<comment type="caution">
    <text evidence="7">The sequence shown here is derived from an EMBL/GenBank/DDBJ whole genome shotgun (WGS) entry which is preliminary data.</text>
</comment>
<feature type="coiled-coil region" evidence="5">
    <location>
        <begin position="598"/>
        <end position="657"/>
    </location>
</feature>
<keyword evidence="1" id="KW-0547">Nucleotide-binding</keyword>
<name>A0ABR7F0A6_9FIRM</name>
<evidence type="ECO:0000313" key="8">
    <source>
        <dbReference type="Proteomes" id="UP000597877"/>
    </source>
</evidence>
<evidence type="ECO:0000256" key="2">
    <source>
        <dbReference type="ARBA" id="ARBA00022801"/>
    </source>
</evidence>
<protein>
    <submittedName>
        <fullName evidence="7">DNA helicase</fullName>
    </submittedName>
</protein>
<dbReference type="Pfam" id="PF13087">
    <property type="entry name" value="AAA_12"/>
    <property type="match status" value="1"/>
</dbReference>
<dbReference type="InterPro" id="IPR050534">
    <property type="entry name" value="Coronavir_polyprotein_1ab"/>
</dbReference>
<dbReference type="PANTHER" id="PTHR43788:SF8">
    <property type="entry name" value="DNA-BINDING PROTEIN SMUBP-2"/>
    <property type="match status" value="1"/>
</dbReference>
<dbReference type="Proteomes" id="UP000597877">
    <property type="component" value="Unassembled WGS sequence"/>
</dbReference>
<accession>A0ABR7F0A6</accession>
<evidence type="ECO:0000256" key="4">
    <source>
        <dbReference type="ARBA" id="ARBA00022840"/>
    </source>
</evidence>
<keyword evidence="4" id="KW-0067">ATP-binding</keyword>
<evidence type="ECO:0000256" key="5">
    <source>
        <dbReference type="SAM" id="Coils"/>
    </source>
</evidence>
<proteinExistence type="predicted"/>
<evidence type="ECO:0000256" key="1">
    <source>
        <dbReference type="ARBA" id="ARBA00022741"/>
    </source>
</evidence>
<organism evidence="7 8">
    <name type="scientific">Eubacterium segne</name>
    <dbReference type="NCBI Taxonomy" id="2763045"/>
    <lineage>
        <taxon>Bacteria</taxon>
        <taxon>Bacillati</taxon>
        <taxon>Bacillota</taxon>
        <taxon>Clostridia</taxon>
        <taxon>Eubacteriales</taxon>
        <taxon>Eubacteriaceae</taxon>
        <taxon>Eubacterium</taxon>
    </lineage>
</organism>
<keyword evidence="5" id="KW-0175">Coiled coil</keyword>
<sequence>MSRKENILNAWIMVEHLTEGNINIRDKSIKSFDGKTDFYSMFAQKIQERKFDKNQKDAGIVVYFEIFGFNEVVEIIRKKYNLEPTDEEIRVGEKFSFALGFDKNLALREDLTFVTISTYIRNFKEIPIKNTFNEYEREFKTQISQLFMEDENEENIDFINKKVKFNDAMNYIINKYEVNLKNCRFQLVNNLDTDAANMHSFFVEDLERAKKDCSSNLDRYLLGKVNKRINLDSKNTSVNFNPDIFEKILQPKNYPIARFPSKTKYSLSFMQQVAVNLAIGYDNSQIRSVNGPPGTGKTTLLKDIFAELLVRQAYEIANLSDKVIKANPTKGYYENICIGKMPENIAENNIIVASSNNSAVQNIVNELPLIQGIDDKFVEELKEADYFWEIANSELSSEWIEDKESGKKQEKLIMKRNPGEDMCWGTFSLEGGKKSNMANIIMNIKHMLNHLEKEYISDKGVYEKFLTYYNQVENIRRKAQRYYKNIQEYEKCCILLKKLQENYKKTKETKRVELECKLAQYREMNKEKSLDIDDLKKQYEDIEQSKEMVDKNRQSIEWCIQLLLNRKPRFFSLPKTKKEYKKKTGEVGQRLEECISQSEEIECERRKINSKIQERQNELDELLSKEKQEKCIFDEWIIKREGEITKVEEKCKNYKNRISDKNFKKLDMGLEYEELQLSNPWFEEIYRIAQSKLFIAALKVRKQFLYDNLKSIKKAIMVWNRQKEGIYEKTLVLSAWNWINMAIPVISSTFASFSRMCENLGTSTLGHLFIDEGGQALPQASVGAINRSKHIMVLGDPEQIKPVLTLDSNVLAMLGEHFNVSEKYLSGTASTQTLADEISKYGFYKEQDEAWESWVGIPLWVHRRCKSPMFKISNKISYNGYMVQGVEGKGKVDWFDIGGTASDKYVEEQGRFLLRKIEAMIQNDKKIIDRNEKDTIYVITPFANVAYQLAKLLKNIEFTRYDEKNKPTNVGTIHTFQGKEAPIVFLVLGADKNSRGAARWAVEEPNMMNVAVTRSKEEFYIIGDKRLYLDLGSDVVRDTYSIIKNYNTHQMDNKVGDKSASEIQV</sequence>
<dbReference type="EMBL" id="JACOOZ010000002">
    <property type="protein sequence ID" value="MBC5667037.1"/>
    <property type="molecule type" value="Genomic_DNA"/>
</dbReference>
<dbReference type="InterPro" id="IPR041679">
    <property type="entry name" value="DNA2/NAM7-like_C"/>
</dbReference>
<dbReference type="RefSeq" id="WP_186839987.1">
    <property type="nucleotide sequence ID" value="NZ_JACOOZ010000002.1"/>
</dbReference>
<dbReference type="GO" id="GO:0004386">
    <property type="term" value="F:helicase activity"/>
    <property type="evidence" value="ECO:0007669"/>
    <property type="project" value="UniProtKB-KW"/>
</dbReference>
<gene>
    <name evidence="7" type="ORF">H8S00_03400</name>
</gene>
<keyword evidence="8" id="KW-1185">Reference proteome</keyword>
<feature type="coiled-coil region" evidence="5">
    <location>
        <begin position="472"/>
        <end position="552"/>
    </location>
</feature>
<dbReference type="PANTHER" id="PTHR43788">
    <property type="entry name" value="DNA2/NAM7 HELICASE FAMILY MEMBER"/>
    <property type="match status" value="1"/>
</dbReference>
<keyword evidence="3 7" id="KW-0347">Helicase</keyword>
<evidence type="ECO:0000313" key="7">
    <source>
        <dbReference type="EMBL" id="MBC5667037.1"/>
    </source>
</evidence>
<feature type="domain" description="DNA2/NAM7 helicase-like C-terminal" evidence="6">
    <location>
        <begin position="891"/>
        <end position="1025"/>
    </location>
</feature>
<dbReference type="InterPro" id="IPR027417">
    <property type="entry name" value="P-loop_NTPase"/>
</dbReference>
<evidence type="ECO:0000259" key="6">
    <source>
        <dbReference type="Pfam" id="PF13087"/>
    </source>
</evidence>
<dbReference type="SUPFAM" id="SSF52540">
    <property type="entry name" value="P-loop containing nucleoside triphosphate hydrolases"/>
    <property type="match status" value="1"/>
</dbReference>